<keyword evidence="2" id="KW-0547">Nucleotide-binding</keyword>
<reference evidence="2" key="1">
    <citation type="submission" date="2022-01" db="EMBL/GenBank/DDBJ databases">
        <title>Draft genome of Methanogenium marinum DSM 15558.</title>
        <authorList>
            <person name="Chen S.-C."/>
            <person name="You Y.-T."/>
        </authorList>
    </citation>
    <scope>NUCLEOTIDE SEQUENCE</scope>
    <source>
        <strain evidence="2">DSM 15558</strain>
    </source>
</reference>
<organism evidence="2 3">
    <name type="scientific">Methanogenium marinum</name>
    <dbReference type="NCBI Taxonomy" id="348610"/>
    <lineage>
        <taxon>Archaea</taxon>
        <taxon>Methanobacteriati</taxon>
        <taxon>Methanobacteriota</taxon>
        <taxon>Stenosarchaea group</taxon>
        <taxon>Methanomicrobia</taxon>
        <taxon>Methanomicrobiales</taxon>
        <taxon>Methanomicrobiaceae</taxon>
        <taxon>Methanogenium</taxon>
    </lineage>
</organism>
<dbReference type="Gene3D" id="3.40.50.300">
    <property type="entry name" value="P-loop containing nucleotide triphosphate hydrolases"/>
    <property type="match status" value="2"/>
</dbReference>
<protein>
    <submittedName>
        <fullName evidence="2">DEAD/DEAH box helicase family protein</fullName>
    </submittedName>
</protein>
<dbReference type="InterPro" id="IPR007409">
    <property type="entry name" value="Restrct_endonuc_type1_HsdR_N"/>
</dbReference>
<dbReference type="CDD" id="cd18032">
    <property type="entry name" value="DEXHc_RE_I_III_res"/>
    <property type="match status" value="1"/>
</dbReference>
<dbReference type="AlphaFoldDB" id="A0A9Q4KW51"/>
<dbReference type="GO" id="GO:0009307">
    <property type="term" value="P:DNA restriction-modification system"/>
    <property type="evidence" value="ECO:0007669"/>
    <property type="project" value="UniProtKB-KW"/>
</dbReference>
<keyword evidence="2" id="KW-0347">Helicase</keyword>
<dbReference type="GO" id="GO:0009035">
    <property type="term" value="F:type I site-specific deoxyribonuclease activity"/>
    <property type="evidence" value="ECO:0007669"/>
    <property type="project" value="UniProtKB-EC"/>
</dbReference>
<dbReference type="Pfam" id="PF08463">
    <property type="entry name" value="EcoEI_R_C"/>
    <property type="match status" value="1"/>
</dbReference>
<dbReference type="InterPro" id="IPR027417">
    <property type="entry name" value="P-loop_NTPase"/>
</dbReference>
<comment type="caution">
    <text evidence="2">The sequence shown here is derived from an EMBL/GenBank/DDBJ whole genome shotgun (WGS) entry which is preliminary data.</text>
</comment>
<keyword evidence="3" id="KW-1185">Reference proteome</keyword>
<dbReference type="PROSITE" id="PS51192">
    <property type="entry name" value="HELICASE_ATP_BIND_1"/>
    <property type="match status" value="1"/>
</dbReference>
<dbReference type="InterPro" id="IPR050742">
    <property type="entry name" value="Helicase_Restrict-Modif_Enz"/>
</dbReference>
<name>A0A9Q4KW51_9EURY</name>
<proteinExistence type="predicted"/>
<feature type="domain" description="Helicase ATP-binding" evidence="1">
    <location>
        <begin position="169"/>
        <end position="360"/>
    </location>
</feature>
<dbReference type="GO" id="GO:0005524">
    <property type="term" value="F:ATP binding"/>
    <property type="evidence" value="ECO:0007669"/>
    <property type="project" value="UniProtKB-KW"/>
</dbReference>
<evidence type="ECO:0000313" key="2">
    <source>
        <dbReference type="EMBL" id="MDE4908796.1"/>
    </source>
</evidence>
<dbReference type="InterPro" id="IPR006935">
    <property type="entry name" value="Helicase/UvrB_N"/>
</dbReference>
<keyword evidence="2" id="KW-0378">Hydrolase</keyword>
<dbReference type="CDD" id="cd18799">
    <property type="entry name" value="SF2_C_EcoAI-like"/>
    <property type="match status" value="1"/>
</dbReference>
<gene>
    <name evidence="2" type="ORF">L0665_09270</name>
</gene>
<sequence length="916" mass="104489">MTPEGKARITIDGMLLAAGWVIQDRDELNLGAGAGVAVREYPLTEGYADYLLFVDRKAVGVIEAKKEGTTLSGVCEQSDGYLTGKLTNIPNELGYLPFGYESTGKETYFRDLRDPEPRSRRVFSFLRPETFSERMKQEKTLRARMQEYPPLVTTGLRECQIEAVTNLEHSFAEDHPRSLIQMATGSGKTFTAVSFIYRLIKHCNAKRVLFLVDRTSLGVQTYKEFQMYVTPDDGRKFTELYNVQHLSGQKIDPVGKVCISTIQRLYSILKGDEDYDPESDEFSSFEDGVPNAKPKDVVYNPDIPIETFDFIVTDECHRSIYNLWSQVLEYFDAHLIGLTATPSKQTLGFFNKNLVMEYGSDRAVADGVNVGFDVFRIVTEITKGGSTVDADFWVEKREKLSRDRRWELLDEEFTYTQRQLDRNVVSYDQIRTVIRTFKEHLFTSLFPGRSEVPKTLIFAKSDSHAEDIVEIIREEFGRGNDFCKKITYRTGRKPEDMIREFRSSYNPRIAVTVDMVSTGVDIKPLECLIFMRDVKSQVYFEQMLGRGTRTVDITDLHQVTTDAPAKDRFIVVDAVGVCESSKNPQVVIDKKPSVSFKKLLESVAVGNHDNATITTLATRLARLDRRIGDREREEISDTAGTPFVEIIKTLYTSVDPDEAREHATELFATETPDASQIKEAKESLVSTACEPFDSPKFRTLLLDLKTQSEQVLDKVSEDRVIEAGFSTDAKERAVLTVANFRQFIEENKDSITALQIIYSRPKRERHLTYEQIRELSDILAKPPYGFTPDKVWQAYEQVERNHVRGASPHRMLTDIISLVRFSLGCDDYLEPYRETVDHRFERWIAEREEDGITFSREQMEWLTIMKDHIGASVSIGPDDFEYNQRLMQKGGLFSAHRAFGDGLNGIMAELNEVLGV</sequence>
<evidence type="ECO:0000313" key="3">
    <source>
        <dbReference type="Proteomes" id="UP001143747"/>
    </source>
</evidence>
<dbReference type="RefSeq" id="WP_274925408.1">
    <property type="nucleotide sequence ID" value="NZ_JAKELO010000002.1"/>
</dbReference>
<keyword evidence="2" id="KW-0067">ATP-binding</keyword>
<dbReference type="Gene3D" id="3.90.1570.30">
    <property type="match status" value="1"/>
</dbReference>
<dbReference type="PANTHER" id="PTHR47396">
    <property type="entry name" value="TYPE I RESTRICTION ENZYME ECOKI R PROTEIN"/>
    <property type="match status" value="1"/>
</dbReference>
<dbReference type="Pfam" id="PF04851">
    <property type="entry name" value="ResIII"/>
    <property type="match status" value="1"/>
</dbReference>
<accession>A0A9Q4KW51</accession>
<dbReference type="GO" id="GO:0003677">
    <property type="term" value="F:DNA binding"/>
    <property type="evidence" value="ECO:0007669"/>
    <property type="project" value="UniProtKB-KW"/>
</dbReference>
<dbReference type="InterPro" id="IPR013670">
    <property type="entry name" value="EcoEI_R_C_dom"/>
</dbReference>
<dbReference type="EMBL" id="JAKELO010000002">
    <property type="protein sequence ID" value="MDE4908796.1"/>
    <property type="molecule type" value="Genomic_DNA"/>
</dbReference>
<evidence type="ECO:0000259" key="1">
    <source>
        <dbReference type="PROSITE" id="PS51192"/>
    </source>
</evidence>
<dbReference type="PANTHER" id="PTHR47396:SF1">
    <property type="entry name" value="ATP-DEPENDENT HELICASE IRC3-RELATED"/>
    <property type="match status" value="1"/>
</dbReference>
<dbReference type="Pfam" id="PF04313">
    <property type="entry name" value="HSDR_N"/>
    <property type="match status" value="1"/>
</dbReference>
<dbReference type="SUPFAM" id="SSF52540">
    <property type="entry name" value="P-loop containing nucleoside triphosphate hydrolases"/>
    <property type="match status" value="1"/>
</dbReference>
<dbReference type="Proteomes" id="UP001143747">
    <property type="component" value="Unassembled WGS sequence"/>
</dbReference>
<dbReference type="GO" id="GO:0004386">
    <property type="term" value="F:helicase activity"/>
    <property type="evidence" value="ECO:0007669"/>
    <property type="project" value="UniProtKB-KW"/>
</dbReference>
<dbReference type="InterPro" id="IPR014001">
    <property type="entry name" value="Helicase_ATP-bd"/>
</dbReference>
<dbReference type="GO" id="GO:0005829">
    <property type="term" value="C:cytosol"/>
    <property type="evidence" value="ECO:0007669"/>
    <property type="project" value="TreeGrafter"/>
</dbReference>
<dbReference type="SMART" id="SM00487">
    <property type="entry name" value="DEXDc"/>
    <property type="match status" value="1"/>
</dbReference>